<name>C9LPG1_9FIRM</name>
<evidence type="ECO:0000313" key="5">
    <source>
        <dbReference type="EMBL" id="EEW97447.1"/>
    </source>
</evidence>
<dbReference type="STRING" id="592028.GCWU000321_01440"/>
<dbReference type="Gene3D" id="1.10.3660.10">
    <property type="entry name" value="6-phosphogluconate dehydrogenase C-terminal like domain"/>
    <property type="match status" value="1"/>
</dbReference>
<dbReference type="InterPro" id="IPR036291">
    <property type="entry name" value="NAD(P)-bd_dom_sf"/>
</dbReference>
<dbReference type="SUPFAM" id="SSF51735">
    <property type="entry name" value="NAD(P)-binding Rossmann-fold domains"/>
    <property type="match status" value="1"/>
</dbReference>
<dbReference type="InterPro" id="IPR046826">
    <property type="entry name" value="PDH_N"/>
</dbReference>
<dbReference type="PROSITE" id="PS51176">
    <property type="entry name" value="PDH_ADH"/>
    <property type="match status" value="1"/>
</dbReference>
<dbReference type="InterPro" id="IPR046825">
    <property type="entry name" value="PDH_C"/>
</dbReference>
<reference evidence="5" key="1">
    <citation type="submission" date="2009-09" db="EMBL/GenBank/DDBJ databases">
        <authorList>
            <person name="Weinstock G."/>
            <person name="Sodergren E."/>
            <person name="Clifton S."/>
            <person name="Fulton L."/>
            <person name="Fulton B."/>
            <person name="Courtney L."/>
            <person name="Fronick C."/>
            <person name="Harrison M."/>
            <person name="Strong C."/>
            <person name="Farmer C."/>
            <person name="Delahaunty K."/>
            <person name="Markovic C."/>
            <person name="Hall O."/>
            <person name="Minx P."/>
            <person name="Tomlinson C."/>
            <person name="Mitreva M."/>
            <person name="Nelson J."/>
            <person name="Hou S."/>
            <person name="Wollam A."/>
            <person name="Pepin K.H."/>
            <person name="Johnson M."/>
            <person name="Bhonagiri V."/>
            <person name="Nash W.E."/>
            <person name="Warren W."/>
            <person name="Chinwalla A."/>
            <person name="Mardis E.R."/>
            <person name="Wilson R.K."/>
        </authorList>
    </citation>
    <scope>NUCLEOTIDE SEQUENCE [LARGE SCALE GENOMIC DNA]</scope>
    <source>
        <strain evidence="5">DSM 15470</strain>
    </source>
</reference>
<dbReference type="Pfam" id="PF20463">
    <property type="entry name" value="PDH_C"/>
    <property type="match status" value="1"/>
</dbReference>
<dbReference type="eggNOG" id="COG0287">
    <property type="taxonomic scope" value="Bacteria"/>
</dbReference>
<sequence>MDFSKTTAAVIGLGLMGGSFAMRLKELGAAVIGINRTLSTAEAALRQGIVDSIDISDLKHADIVIFCTPAKATLAFVKNHLPDFRSDAIMTDIAGVKGNLADDIRQILPPGIDFISSHPMCGHEGEGLSRADPDIFRGANYILLPDKTNRPESVELLRNMALALGCRHVPSITPEEHDRHIAYTSDLTHVLAAALINSTSLKEDTKYFTGGSFRDETRVADINSPLWTDLFLANRENLLLEIDRFTESLSAIKTALERADKNTLHELLEKAGKRKRNLTAADKI</sequence>
<dbReference type="HOGENOM" id="CLU_055968_2_0_9"/>
<keyword evidence="6" id="KW-1185">Reference proteome</keyword>
<dbReference type="InterPro" id="IPR003099">
    <property type="entry name" value="Prephen_DH"/>
</dbReference>
<dbReference type="GO" id="GO:0008977">
    <property type="term" value="F:prephenate dehydrogenase (NAD+) activity"/>
    <property type="evidence" value="ECO:0007669"/>
    <property type="project" value="UniProtKB-EC"/>
</dbReference>
<accession>C9LPG1</accession>
<protein>
    <submittedName>
        <fullName evidence="5">Prephenate dehydrogenase</fullName>
        <ecNumber evidence="5">1.3.1.12</ecNumber>
    </submittedName>
</protein>
<evidence type="ECO:0000256" key="2">
    <source>
        <dbReference type="ARBA" id="ARBA00023002"/>
    </source>
</evidence>
<evidence type="ECO:0000256" key="1">
    <source>
        <dbReference type="ARBA" id="ARBA00007964"/>
    </source>
</evidence>
<dbReference type="InterPro" id="IPR050812">
    <property type="entry name" value="Preph/Arog_dehydrog"/>
</dbReference>
<evidence type="ECO:0000259" key="4">
    <source>
        <dbReference type="PROSITE" id="PS51176"/>
    </source>
</evidence>
<dbReference type="PANTHER" id="PTHR21363:SF0">
    <property type="entry name" value="PREPHENATE DEHYDROGENASE [NADP(+)]"/>
    <property type="match status" value="1"/>
</dbReference>
<dbReference type="SUPFAM" id="SSF48179">
    <property type="entry name" value="6-phosphogluconate dehydrogenase C-terminal domain-like"/>
    <property type="match status" value="1"/>
</dbReference>
<organism evidence="5 6">
    <name type="scientific">Dialister invisus DSM 15470</name>
    <dbReference type="NCBI Taxonomy" id="592028"/>
    <lineage>
        <taxon>Bacteria</taxon>
        <taxon>Bacillati</taxon>
        <taxon>Bacillota</taxon>
        <taxon>Negativicutes</taxon>
        <taxon>Veillonellales</taxon>
        <taxon>Veillonellaceae</taxon>
        <taxon>Dialister</taxon>
    </lineage>
</organism>
<proteinExistence type="inferred from homology"/>
<dbReference type="Gene3D" id="3.40.50.720">
    <property type="entry name" value="NAD(P)-binding Rossmann-like Domain"/>
    <property type="match status" value="1"/>
</dbReference>
<dbReference type="EC" id="1.3.1.12" evidence="5"/>
<comment type="caution">
    <text evidence="5">The sequence shown here is derived from an EMBL/GenBank/DDBJ whole genome shotgun (WGS) entry which is preliminary data.</text>
</comment>
<dbReference type="InterPro" id="IPR008927">
    <property type="entry name" value="6-PGluconate_DH-like_C_sf"/>
</dbReference>
<keyword evidence="2 5" id="KW-0560">Oxidoreductase</keyword>
<dbReference type="GO" id="GO:0070403">
    <property type="term" value="F:NAD+ binding"/>
    <property type="evidence" value="ECO:0007669"/>
    <property type="project" value="InterPro"/>
</dbReference>
<dbReference type="PANTHER" id="PTHR21363">
    <property type="entry name" value="PREPHENATE DEHYDROGENASE"/>
    <property type="match status" value="1"/>
</dbReference>
<dbReference type="Proteomes" id="UP000004736">
    <property type="component" value="Unassembled WGS sequence"/>
</dbReference>
<dbReference type="AlphaFoldDB" id="C9LPG1"/>
<feature type="domain" description="Prephenate/arogenate dehydrogenase" evidence="4">
    <location>
        <begin position="6"/>
        <end position="284"/>
    </location>
</feature>
<dbReference type="Pfam" id="PF02153">
    <property type="entry name" value="PDH_N"/>
    <property type="match status" value="1"/>
</dbReference>
<comment type="similarity">
    <text evidence="1">Belongs to the prephenate/arogenate dehydrogenase family.</text>
</comment>
<evidence type="ECO:0000313" key="6">
    <source>
        <dbReference type="Proteomes" id="UP000004736"/>
    </source>
</evidence>
<comment type="pathway">
    <text evidence="3">Amino-acid biosynthesis.</text>
</comment>
<evidence type="ECO:0000256" key="3">
    <source>
        <dbReference type="ARBA" id="ARBA00029440"/>
    </source>
</evidence>
<dbReference type="EMBL" id="ACIM02000001">
    <property type="protein sequence ID" value="EEW97447.1"/>
    <property type="molecule type" value="Genomic_DNA"/>
</dbReference>
<gene>
    <name evidence="5" type="ORF">GCWU000321_01440</name>
</gene>
<dbReference type="GO" id="GO:0006571">
    <property type="term" value="P:tyrosine biosynthetic process"/>
    <property type="evidence" value="ECO:0007669"/>
    <property type="project" value="InterPro"/>
</dbReference>
<dbReference type="GO" id="GO:0004665">
    <property type="term" value="F:prephenate dehydrogenase (NADP+) activity"/>
    <property type="evidence" value="ECO:0007669"/>
    <property type="project" value="InterPro"/>
</dbReference>
<dbReference type="OrthoDB" id="9802008at2"/>